<feature type="transmembrane region" description="Helical" evidence="6">
    <location>
        <begin position="117"/>
        <end position="137"/>
    </location>
</feature>
<evidence type="ECO:0000313" key="7">
    <source>
        <dbReference type="EMBL" id="CAD5207570.1"/>
    </source>
</evidence>
<evidence type="ECO:0000256" key="3">
    <source>
        <dbReference type="ARBA" id="ARBA00022692"/>
    </source>
</evidence>
<feature type="transmembrane region" description="Helical" evidence="6">
    <location>
        <begin position="170"/>
        <end position="192"/>
    </location>
</feature>
<dbReference type="EMBL" id="CAJFDH010000001">
    <property type="protein sequence ID" value="CAD5207570.1"/>
    <property type="molecule type" value="Genomic_DNA"/>
</dbReference>
<evidence type="ECO:0000256" key="4">
    <source>
        <dbReference type="ARBA" id="ARBA00022989"/>
    </source>
</evidence>
<evidence type="ECO:0000256" key="1">
    <source>
        <dbReference type="ARBA" id="ARBA00004141"/>
    </source>
</evidence>
<dbReference type="AlphaFoldDB" id="A0A811JWE9"/>
<gene>
    <name evidence="7" type="ORF">BOKJ2_LOCUS2254</name>
</gene>
<evidence type="ECO:0000313" key="8">
    <source>
        <dbReference type="Proteomes" id="UP000614601"/>
    </source>
</evidence>
<evidence type="ECO:0000256" key="2">
    <source>
        <dbReference type="ARBA" id="ARBA00007524"/>
    </source>
</evidence>
<feature type="transmembrane region" description="Helical" evidence="6">
    <location>
        <begin position="88"/>
        <end position="105"/>
    </location>
</feature>
<dbReference type="Gene3D" id="1.20.1260.100">
    <property type="entry name" value="TspO/MBR protein"/>
    <property type="match status" value="1"/>
</dbReference>
<dbReference type="Pfam" id="PF03073">
    <property type="entry name" value="TspO_MBR"/>
    <property type="match status" value="1"/>
</dbReference>
<dbReference type="InterPro" id="IPR004307">
    <property type="entry name" value="TspO_MBR"/>
</dbReference>
<name>A0A811JWE9_9BILA</name>
<dbReference type="EMBL" id="CAJFCW020000001">
    <property type="protein sequence ID" value="CAG9086166.1"/>
    <property type="molecule type" value="Genomic_DNA"/>
</dbReference>
<dbReference type="InterPro" id="IPR038330">
    <property type="entry name" value="TspO/MBR-related_sf"/>
</dbReference>
<evidence type="ECO:0000256" key="6">
    <source>
        <dbReference type="SAM" id="Phobius"/>
    </source>
</evidence>
<evidence type="ECO:0000256" key="5">
    <source>
        <dbReference type="ARBA" id="ARBA00023136"/>
    </source>
</evidence>
<keyword evidence="3 6" id="KW-0812">Transmembrane</keyword>
<dbReference type="Proteomes" id="UP000614601">
    <property type="component" value="Unassembled WGS sequence"/>
</dbReference>
<keyword evidence="5 6" id="KW-0472">Membrane</keyword>
<reference evidence="7" key="1">
    <citation type="submission" date="2020-09" db="EMBL/GenBank/DDBJ databases">
        <authorList>
            <person name="Kikuchi T."/>
        </authorList>
    </citation>
    <scope>NUCLEOTIDE SEQUENCE</scope>
    <source>
        <strain evidence="7">SH1</strain>
    </source>
</reference>
<proteinExistence type="inferred from homology"/>
<comment type="similarity">
    <text evidence="2">Belongs to the TspO/BZRP family.</text>
</comment>
<dbReference type="Proteomes" id="UP000783686">
    <property type="component" value="Unassembled WGS sequence"/>
</dbReference>
<keyword evidence="8" id="KW-1185">Reference proteome</keyword>
<dbReference type="PANTHER" id="PTHR10057">
    <property type="entry name" value="PERIPHERAL-TYPE BENZODIAZEPINE RECEPTOR"/>
    <property type="match status" value="1"/>
</dbReference>
<comment type="subcellular location">
    <subcellularLocation>
        <location evidence="1">Membrane</location>
        <topology evidence="1">Multi-pass membrane protein</topology>
    </subcellularLocation>
</comment>
<sequence>MVTVDPYFHDTSPDFVGAPAGPASNVSSIMPYYWTSDDTRRAIIASILPIGAGVAGAAYIARDKEIDNVITSARKPHWAIKSRSTHSAIDLMTIAPLGYASYLVYKNGGGFDYTDTTVALSLYGANVGLALVNIPLLKKSNFQCLFYNSLLVSGTAAATAYAFYKIDQNAGLWTIPYALWTAYYAFFGYAAYQLNSPQKDA</sequence>
<dbReference type="GO" id="GO:0033013">
    <property type="term" value="P:tetrapyrrole metabolic process"/>
    <property type="evidence" value="ECO:0007669"/>
    <property type="project" value="UniProtKB-ARBA"/>
</dbReference>
<keyword evidence="4 6" id="KW-1133">Transmembrane helix</keyword>
<feature type="transmembrane region" description="Helical" evidence="6">
    <location>
        <begin position="144"/>
        <end position="164"/>
    </location>
</feature>
<dbReference type="GO" id="GO:0005741">
    <property type="term" value="C:mitochondrial outer membrane"/>
    <property type="evidence" value="ECO:0007669"/>
    <property type="project" value="TreeGrafter"/>
</dbReference>
<protein>
    <submittedName>
        <fullName evidence="7">Uncharacterized protein</fullName>
    </submittedName>
</protein>
<feature type="transmembrane region" description="Helical" evidence="6">
    <location>
        <begin position="42"/>
        <end position="61"/>
    </location>
</feature>
<organism evidence="7 8">
    <name type="scientific">Bursaphelenchus okinawaensis</name>
    <dbReference type="NCBI Taxonomy" id="465554"/>
    <lineage>
        <taxon>Eukaryota</taxon>
        <taxon>Metazoa</taxon>
        <taxon>Ecdysozoa</taxon>
        <taxon>Nematoda</taxon>
        <taxon>Chromadorea</taxon>
        <taxon>Rhabditida</taxon>
        <taxon>Tylenchina</taxon>
        <taxon>Tylenchomorpha</taxon>
        <taxon>Aphelenchoidea</taxon>
        <taxon>Aphelenchoididae</taxon>
        <taxon>Bursaphelenchus</taxon>
    </lineage>
</organism>
<dbReference type="OrthoDB" id="8841220at2759"/>
<comment type="caution">
    <text evidence="7">The sequence shown here is derived from an EMBL/GenBank/DDBJ whole genome shotgun (WGS) entry which is preliminary data.</text>
</comment>
<accession>A0A811JWE9</accession>
<dbReference type="PANTHER" id="PTHR10057:SF0">
    <property type="entry name" value="TRANSLOCATOR PROTEIN"/>
    <property type="match status" value="1"/>
</dbReference>